<organism evidence="1 2">
    <name type="scientific">Rhizophagus irregularis</name>
    <dbReference type="NCBI Taxonomy" id="588596"/>
    <lineage>
        <taxon>Eukaryota</taxon>
        <taxon>Fungi</taxon>
        <taxon>Fungi incertae sedis</taxon>
        <taxon>Mucoromycota</taxon>
        <taxon>Glomeromycotina</taxon>
        <taxon>Glomeromycetes</taxon>
        <taxon>Glomerales</taxon>
        <taxon>Glomeraceae</taxon>
        <taxon>Rhizophagus</taxon>
    </lineage>
</organism>
<dbReference type="VEuPathDB" id="FungiDB:RhiirFUN_000281"/>
<feature type="non-terminal residue" evidence="1">
    <location>
        <position position="599"/>
    </location>
</feature>
<feature type="non-terminal residue" evidence="1">
    <location>
        <position position="1"/>
    </location>
</feature>
<comment type="caution">
    <text evidence="1">The sequence shown here is derived from an EMBL/GenBank/DDBJ whole genome shotgun (WGS) entry which is preliminary data.</text>
</comment>
<dbReference type="AlphaFoldDB" id="A0A2I1HQ84"/>
<evidence type="ECO:0000313" key="1">
    <source>
        <dbReference type="EMBL" id="PKY61032.1"/>
    </source>
</evidence>
<name>A0A2I1HQ84_9GLOM</name>
<sequence>VLGPSLDVISDCSRPFLDAIWTFWTFFRRHFGLISVLDSWMLNRWISALILGALDDQFWTCNKILNLKNIYYNNKIKGRIYKENLVFFQISRFSLNLFFENFTEKSEELEDDISSDNKENDCEFFDSFADFNECNIRFLHRISENIDENSSSDSDIYEDEINEDLECENECNNEQTPCNNSNEYHEIIEDLELKELTACVVIDFINGKFQRCGQKEGKIRQLRNLFGTWQIDRDAVKKVNALKECNPLCVQAFDNIKRSRSICCSCYEKLGGHIYQRPGKGKKGSTCTNKQLHLEDTSKGLEFLGNWLNDISRTQDDEFKKKILVALVNTLIPFAPHSYYNKETINPIPISTSKITQPPSLFLIKMLFIKFFKKINDNPKINIDNFQELGGIIGNKVWNSRSDVTANKSSLESPQTIQEYYNAFPNFITTFFWGIIYKLQEKKIEISNRQQKKRNKPLRTVNHKKITKVVTFITSILIGFAFPSLKIWLPRVLASLVRRPRLLSSLRQLLTMCHVTSHTDRHERKLANVRMKNANPTQRLIKKNNIWNLAVIDNIDFKEKSFKFGNIYDVTRESSHAILRMAFQIQLPIDIIRTGPEEM</sequence>
<accession>A0A2I1HQ84</accession>
<dbReference type="VEuPathDB" id="FungiDB:FUN_015639"/>
<reference evidence="1 2" key="1">
    <citation type="submission" date="2015-10" db="EMBL/GenBank/DDBJ databases">
        <title>Genome analyses suggest a sexual origin of heterokaryosis in a supposedly ancient asexual fungus.</title>
        <authorList>
            <person name="Ropars J."/>
            <person name="Sedzielewska K."/>
            <person name="Noel J."/>
            <person name="Charron P."/>
            <person name="Farinelli L."/>
            <person name="Marton T."/>
            <person name="Kruger M."/>
            <person name="Pelin A."/>
            <person name="Brachmann A."/>
            <person name="Corradi N."/>
        </authorList>
    </citation>
    <scope>NUCLEOTIDE SEQUENCE [LARGE SCALE GENOMIC DNA]</scope>
    <source>
        <strain evidence="1 2">A4</strain>
    </source>
</reference>
<dbReference type="EMBL" id="LLXI01004864">
    <property type="protein sequence ID" value="PKY61032.1"/>
    <property type="molecule type" value="Genomic_DNA"/>
</dbReference>
<dbReference type="VEuPathDB" id="FungiDB:RhiirA1_482879"/>
<evidence type="ECO:0000313" key="2">
    <source>
        <dbReference type="Proteomes" id="UP000234323"/>
    </source>
</evidence>
<gene>
    <name evidence="1" type="ORF">RhiirA4_520759</name>
</gene>
<keyword evidence="2" id="KW-1185">Reference proteome</keyword>
<proteinExistence type="predicted"/>
<dbReference type="Proteomes" id="UP000234323">
    <property type="component" value="Unassembled WGS sequence"/>
</dbReference>
<protein>
    <submittedName>
        <fullName evidence="1">Uncharacterized protein</fullName>
    </submittedName>
</protein>